<dbReference type="Proteomes" id="UP000245996">
    <property type="component" value="Unassembled WGS sequence"/>
</dbReference>
<organism evidence="2 3">
    <name type="scientific">Enterobacter agglomerans</name>
    <name type="common">Erwinia herbicola</name>
    <name type="synonym">Pantoea agglomerans</name>
    <dbReference type="NCBI Taxonomy" id="549"/>
    <lineage>
        <taxon>Bacteria</taxon>
        <taxon>Pseudomonadati</taxon>
        <taxon>Pseudomonadota</taxon>
        <taxon>Gammaproteobacteria</taxon>
        <taxon>Enterobacterales</taxon>
        <taxon>Erwiniaceae</taxon>
        <taxon>Pantoea</taxon>
        <taxon>Pantoea agglomerans group</taxon>
    </lineage>
</organism>
<feature type="domain" description="UspA" evidence="1">
    <location>
        <begin position="11"/>
        <end position="83"/>
    </location>
</feature>
<dbReference type="RefSeq" id="WP_227028303.1">
    <property type="nucleotide sequence ID" value="NZ_CP134724.1"/>
</dbReference>
<gene>
    <name evidence="2" type="ORF">C7430_101618</name>
</gene>
<accession>A0ABD6XX84</accession>
<dbReference type="EMBL" id="QGHE01000001">
    <property type="protein sequence ID" value="PWJ83049.1"/>
    <property type="molecule type" value="Genomic_DNA"/>
</dbReference>
<evidence type="ECO:0000313" key="3">
    <source>
        <dbReference type="Proteomes" id="UP000245996"/>
    </source>
</evidence>
<dbReference type="AlphaFoldDB" id="A0ABD6XX84"/>
<evidence type="ECO:0000259" key="1">
    <source>
        <dbReference type="Pfam" id="PF00582"/>
    </source>
</evidence>
<protein>
    <submittedName>
        <fullName evidence="2">Universal stress protein family protein</fullName>
    </submittedName>
</protein>
<dbReference type="InterPro" id="IPR006016">
    <property type="entry name" value="UspA"/>
</dbReference>
<dbReference type="Pfam" id="PF00582">
    <property type="entry name" value="Usp"/>
    <property type="match status" value="1"/>
</dbReference>
<reference evidence="2 3" key="1">
    <citation type="submission" date="2018-05" db="EMBL/GenBank/DDBJ databases">
        <title>Genomic Encyclopedia of Type Strains, Phase IV (KMG-V): Genome sequencing to study the core and pangenomes of soil and plant-associated prokaryotes.</title>
        <authorList>
            <person name="Whitman W."/>
        </authorList>
    </citation>
    <scope>NUCLEOTIDE SEQUENCE [LARGE SCALE GENOMIC DNA]</scope>
    <source>
        <strain evidence="2 3">PNG 92-11</strain>
    </source>
</reference>
<dbReference type="CDD" id="cd00293">
    <property type="entry name" value="USP-like"/>
    <property type="match status" value="1"/>
</dbReference>
<dbReference type="Gene3D" id="3.40.50.620">
    <property type="entry name" value="HUPs"/>
    <property type="match status" value="1"/>
</dbReference>
<sequence>MVNGEAAALQEAQVILHKASIVTEARLLKSASVTGALRRYADENDIGLTVMGAYGHSRLRRLFIGSHTLEMLAESRQPLLMLR</sequence>
<comment type="caution">
    <text evidence="2">The sequence shown here is derived from an EMBL/GenBank/DDBJ whole genome shotgun (WGS) entry which is preliminary data.</text>
</comment>
<proteinExistence type="predicted"/>
<dbReference type="SUPFAM" id="SSF52402">
    <property type="entry name" value="Adenine nucleotide alpha hydrolases-like"/>
    <property type="match status" value="1"/>
</dbReference>
<dbReference type="InterPro" id="IPR014729">
    <property type="entry name" value="Rossmann-like_a/b/a_fold"/>
</dbReference>
<evidence type="ECO:0000313" key="2">
    <source>
        <dbReference type="EMBL" id="PWJ83049.1"/>
    </source>
</evidence>
<name>A0ABD6XX84_ENTAG</name>